<dbReference type="InterPro" id="IPR013725">
    <property type="entry name" value="DNA_replication_fac_RFC1_C"/>
</dbReference>
<accession>A0A1I7XNB6</accession>
<proteinExistence type="predicted"/>
<dbReference type="GO" id="GO:0005663">
    <property type="term" value="C:DNA replication factor C complex"/>
    <property type="evidence" value="ECO:0007669"/>
    <property type="project" value="InterPro"/>
</dbReference>
<dbReference type="InterPro" id="IPR050235">
    <property type="entry name" value="CK1_Ser-Thr_kinase"/>
</dbReference>
<feature type="domain" description="Protein kinase" evidence="3">
    <location>
        <begin position="156"/>
        <end position="430"/>
    </location>
</feature>
<keyword evidence="2" id="KW-0235">DNA replication</keyword>
<dbReference type="SMART" id="SM00220">
    <property type="entry name" value="S_TKc"/>
    <property type="match status" value="1"/>
</dbReference>
<dbReference type="InterPro" id="IPR008921">
    <property type="entry name" value="DNA_pol3_clamp-load_cplx_C"/>
</dbReference>
<dbReference type="WBParaSite" id="Hba_19275">
    <property type="protein sequence ID" value="Hba_19275"/>
    <property type="gene ID" value="Hba_19275"/>
</dbReference>
<dbReference type="PROSITE" id="PS00108">
    <property type="entry name" value="PROTEIN_KINASE_ST"/>
    <property type="match status" value="1"/>
</dbReference>
<dbReference type="GO" id="GO:0003689">
    <property type="term" value="F:DNA clamp loader activity"/>
    <property type="evidence" value="ECO:0007669"/>
    <property type="project" value="InterPro"/>
</dbReference>
<evidence type="ECO:0000313" key="5">
    <source>
        <dbReference type="WBParaSite" id="Hba_19275"/>
    </source>
</evidence>
<dbReference type="PROSITE" id="PS50011">
    <property type="entry name" value="PROTEIN_KINASE_DOM"/>
    <property type="match status" value="1"/>
</dbReference>
<dbReference type="GO" id="GO:0003677">
    <property type="term" value="F:DNA binding"/>
    <property type="evidence" value="ECO:0007669"/>
    <property type="project" value="InterPro"/>
</dbReference>
<dbReference type="InterPro" id="IPR011009">
    <property type="entry name" value="Kinase-like_dom_sf"/>
</dbReference>
<organism evidence="4 5">
    <name type="scientific">Heterorhabditis bacteriophora</name>
    <name type="common">Entomopathogenic nematode worm</name>
    <dbReference type="NCBI Taxonomy" id="37862"/>
    <lineage>
        <taxon>Eukaryota</taxon>
        <taxon>Metazoa</taxon>
        <taxon>Ecdysozoa</taxon>
        <taxon>Nematoda</taxon>
        <taxon>Chromadorea</taxon>
        <taxon>Rhabditida</taxon>
        <taxon>Rhabditina</taxon>
        <taxon>Rhabditomorpha</taxon>
        <taxon>Strongyloidea</taxon>
        <taxon>Heterorhabditidae</taxon>
        <taxon>Heterorhabditis</taxon>
    </lineage>
</organism>
<dbReference type="GO" id="GO:0006260">
    <property type="term" value="P:DNA replication"/>
    <property type="evidence" value="ECO:0007669"/>
    <property type="project" value="UniProtKB-KW"/>
</dbReference>
<dbReference type="AlphaFoldDB" id="A0A1I7XNB6"/>
<dbReference type="Proteomes" id="UP000095283">
    <property type="component" value="Unplaced"/>
</dbReference>
<reference evidence="5" key="1">
    <citation type="submission" date="2016-11" db="UniProtKB">
        <authorList>
            <consortium name="WormBaseParasite"/>
        </authorList>
    </citation>
    <scope>IDENTIFICATION</scope>
</reference>
<dbReference type="Pfam" id="PF08519">
    <property type="entry name" value="RFC1"/>
    <property type="match status" value="1"/>
</dbReference>
<evidence type="ECO:0000259" key="3">
    <source>
        <dbReference type="PROSITE" id="PS50011"/>
    </source>
</evidence>
<dbReference type="SUPFAM" id="SSF56112">
    <property type="entry name" value="Protein kinase-like (PK-like)"/>
    <property type="match status" value="1"/>
</dbReference>
<dbReference type="GO" id="GO:0004674">
    <property type="term" value="F:protein serine/threonine kinase activity"/>
    <property type="evidence" value="ECO:0007669"/>
    <property type="project" value="UniProtKB-EC"/>
</dbReference>
<evidence type="ECO:0000256" key="1">
    <source>
        <dbReference type="ARBA" id="ARBA00012513"/>
    </source>
</evidence>
<dbReference type="Gene3D" id="1.10.510.10">
    <property type="entry name" value="Transferase(Phosphotransferase) domain 1"/>
    <property type="match status" value="1"/>
</dbReference>
<dbReference type="SUPFAM" id="SSF48019">
    <property type="entry name" value="post-AAA+ oligomerization domain-like"/>
    <property type="match status" value="1"/>
</dbReference>
<protein>
    <recommendedName>
        <fullName evidence="1">non-specific serine/threonine protein kinase</fullName>
        <ecNumber evidence="1">2.7.11.1</ecNumber>
    </recommendedName>
</protein>
<dbReference type="PANTHER" id="PTHR11909">
    <property type="entry name" value="CASEIN KINASE-RELATED"/>
    <property type="match status" value="1"/>
</dbReference>
<name>A0A1I7XNB6_HETBA</name>
<dbReference type="InterPro" id="IPR008271">
    <property type="entry name" value="Ser/Thr_kinase_AS"/>
</dbReference>
<sequence length="430" mass="49444">MLGCALPSIAVDGHMRSMIQFPTWLGKNSTANKRQRLMRQLICHAHLNISADTQSLVMDYVPVLRERLTRPMIENDSEGVQYVFIFHIVIIFYSTSFSNFKPICLYHINKYCLDLYPIKTNMSFDLESCEHSSSSCSLDNKLPSTNNLIKGKDGQYAVGKKLAQGRYGAVYEVLRKSDGKALACKLEICEAHSHGLDMDYTIMHLAAKRGCDHLLRMIDRGKIEEHFKFIVMPLLGDNLVKLRHMFVDGRFSLSTGLRLSFLALSPIQELHNIGFVHRDIKCSNFCIAPHTSREDMRLILIDYGVCRAYKDTSGAIKPAREQVRFRGTTRYASLSAHNGEEQSPKDDLESWFYMMVELLSVKAMKEHIRTNDGSSLMFKFCPKVEFRRLQKYLDGLKYHNQPDYTYIAELVQLSMKNNGVKMDEPYDWEE</sequence>
<dbReference type="Pfam" id="PF00069">
    <property type="entry name" value="Pkinase"/>
    <property type="match status" value="1"/>
</dbReference>
<dbReference type="EC" id="2.7.11.1" evidence="1"/>
<evidence type="ECO:0000256" key="2">
    <source>
        <dbReference type="ARBA" id="ARBA00022705"/>
    </source>
</evidence>
<dbReference type="GO" id="GO:0005524">
    <property type="term" value="F:ATP binding"/>
    <property type="evidence" value="ECO:0007669"/>
    <property type="project" value="InterPro"/>
</dbReference>
<keyword evidence="4" id="KW-1185">Reference proteome</keyword>
<dbReference type="InterPro" id="IPR000719">
    <property type="entry name" value="Prot_kinase_dom"/>
</dbReference>
<evidence type="ECO:0000313" key="4">
    <source>
        <dbReference type="Proteomes" id="UP000095283"/>
    </source>
</evidence>